<comment type="caution">
    <text evidence="1">The sequence shown here is derived from an EMBL/GenBank/DDBJ whole genome shotgun (WGS) entry which is preliminary data.</text>
</comment>
<evidence type="ECO:0000313" key="2">
    <source>
        <dbReference type="Proteomes" id="UP000483362"/>
    </source>
</evidence>
<name>A0A6L5X8Y5_9BACT</name>
<dbReference type="RefSeq" id="WP_154328284.1">
    <property type="nucleotide sequence ID" value="NZ_CP045696.1"/>
</dbReference>
<sequence length="119" mass="13815">MSTKDSIVACLMVPTKLIDDLCDEYCVDFSESDVCYMLNCCAGDCFHKHHYRDFGGMLVLLVMCEIVDKYTDVLDEDKFDYDINGAYSAIIYDGVRIESKQQLDEIYNRMLERNLTYNN</sequence>
<accession>A0A6L5X8Y5</accession>
<dbReference type="Proteomes" id="UP000483362">
    <property type="component" value="Unassembled WGS sequence"/>
</dbReference>
<dbReference type="AlphaFoldDB" id="A0A6L5X8Y5"/>
<dbReference type="EMBL" id="VULT01000004">
    <property type="protein sequence ID" value="MSS16819.1"/>
    <property type="molecule type" value="Genomic_DNA"/>
</dbReference>
<gene>
    <name evidence="1" type="ORF">FYJ29_03430</name>
</gene>
<proteinExistence type="predicted"/>
<organism evidence="1 2">
    <name type="scientific">Sodaliphilus pleomorphus</name>
    <dbReference type="NCBI Taxonomy" id="2606626"/>
    <lineage>
        <taxon>Bacteria</taxon>
        <taxon>Pseudomonadati</taxon>
        <taxon>Bacteroidota</taxon>
        <taxon>Bacteroidia</taxon>
        <taxon>Bacteroidales</taxon>
        <taxon>Muribaculaceae</taxon>
        <taxon>Sodaliphilus</taxon>
    </lineage>
</organism>
<reference evidence="1 2" key="1">
    <citation type="submission" date="2019-08" db="EMBL/GenBank/DDBJ databases">
        <title>In-depth cultivation of the pig gut microbiome towards novel bacterial diversity and tailored functional studies.</title>
        <authorList>
            <person name="Wylensek D."/>
            <person name="Hitch T.C.A."/>
            <person name="Clavel T."/>
        </authorList>
    </citation>
    <scope>NUCLEOTIDE SEQUENCE [LARGE SCALE GENOMIC DNA]</scope>
    <source>
        <strain evidence="1 2">Oil-RF-744-WCA-WT-10</strain>
    </source>
</reference>
<protein>
    <submittedName>
        <fullName evidence="1">Uncharacterized protein</fullName>
    </submittedName>
</protein>
<evidence type="ECO:0000313" key="1">
    <source>
        <dbReference type="EMBL" id="MSS16819.1"/>
    </source>
</evidence>
<keyword evidence="2" id="KW-1185">Reference proteome</keyword>